<dbReference type="InterPro" id="IPR050833">
    <property type="entry name" value="Poly_Biosynth_Transport"/>
</dbReference>
<gene>
    <name evidence="7" type="ORF">H7965_13260</name>
</gene>
<evidence type="ECO:0000313" key="8">
    <source>
        <dbReference type="Proteomes" id="UP000600101"/>
    </source>
</evidence>
<feature type="transmembrane region" description="Helical" evidence="6">
    <location>
        <begin position="177"/>
        <end position="200"/>
    </location>
</feature>
<dbReference type="RefSeq" id="WP_186771060.1">
    <property type="nucleotide sequence ID" value="NZ_JACOMF010000014.1"/>
</dbReference>
<feature type="transmembrane region" description="Helical" evidence="6">
    <location>
        <begin position="357"/>
        <end position="376"/>
    </location>
</feature>
<sequence>MDGRSSPIRVRSGARRGALLYGLAAALLSVLLRGRGTHARFLQALSIQVAVVLVNVVTGLLVARLLGPEGRGSLAAIVFWPQFLASLALAGLPYSVIFHLRATPAARREIFTAGLALAAGLGCLGMLAGAVIVPVAMSHGHPPAVVAFAQLGVAFTIVNLLAMLLKSSLCALDRQGLANRFGFADPVLYLVLLLFAAALVPLTPQIAAACLFGGAVVTLCVVLYGLRAGRPSGLGGLRRWLGPISGYALRAAPGGLLTNLSYHLDRLILIALITPRELGLYAIAFSLSRLMEVVKTTVASVGMAAMAGRTPAEAKALHDRVLRFVLYAVLGIVAGGWALGGPAITLVYGPDFAAANGFFRVLVVEAALACLGQVVAQLYFSLGRPSQVSIAQAVSFVVSLLAMLLLVPGLGALGVAIGLTLGTLLRLCMLVAGVRLVLGMGLPRLVPEPGEFGLFWRNLTRA</sequence>
<dbReference type="EMBL" id="JACOMF010000014">
    <property type="protein sequence ID" value="MBC4016287.1"/>
    <property type="molecule type" value="Genomic_DNA"/>
</dbReference>
<comment type="subcellular location">
    <subcellularLocation>
        <location evidence="1">Cell membrane</location>
        <topology evidence="1">Multi-pass membrane protein</topology>
    </subcellularLocation>
</comment>
<feature type="transmembrane region" description="Helical" evidence="6">
    <location>
        <begin position="14"/>
        <end position="32"/>
    </location>
</feature>
<reference evidence="7" key="1">
    <citation type="submission" date="2020-08" db="EMBL/GenBank/DDBJ databases">
        <authorList>
            <person name="Hu Y."/>
            <person name="Nguyen S.V."/>
            <person name="Li F."/>
            <person name="Fanning S."/>
        </authorList>
    </citation>
    <scope>NUCLEOTIDE SEQUENCE</scope>
    <source>
        <strain evidence="7">SYSU D8009</strain>
    </source>
</reference>
<dbReference type="PANTHER" id="PTHR30250">
    <property type="entry name" value="PST FAMILY PREDICTED COLANIC ACID TRANSPORTER"/>
    <property type="match status" value="1"/>
</dbReference>
<dbReference type="Proteomes" id="UP000600101">
    <property type="component" value="Unassembled WGS sequence"/>
</dbReference>
<feature type="transmembrane region" description="Helical" evidence="6">
    <location>
        <begin position="324"/>
        <end position="345"/>
    </location>
</feature>
<evidence type="ECO:0000256" key="6">
    <source>
        <dbReference type="SAM" id="Phobius"/>
    </source>
</evidence>
<evidence type="ECO:0000313" key="7">
    <source>
        <dbReference type="EMBL" id="MBC4016287.1"/>
    </source>
</evidence>
<protein>
    <submittedName>
        <fullName evidence="7">Oligosaccharide flippase family protein</fullName>
    </submittedName>
</protein>
<feature type="transmembrane region" description="Helical" evidence="6">
    <location>
        <begin position="110"/>
        <end position="133"/>
    </location>
</feature>
<accession>A0A9X0UDD7</accession>
<feature type="transmembrane region" description="Helical" evidence="6">
    <location>
        <begin position="206"/>
        <end position="226"/>
    </location>
</feature>
<dbReference type="AlphaFoldDB" id="A0A9X0UDD7"/>
<organism evidence="7 8">
    <name type="scientific">Siccirubricoccus deserti</name>
    <dbReference type="NCBI Taxonomy" id="2013562"/>
    <lineage>
        <taxon>Bacteria</taxon>
        <taxon>Pseudomonadati</taxon>
        <taxon>Pseudomonadota</taxon>
        <taxon>Alphaproteobacteria</taxon>
        <taxon>Acetobacterales</taxon>
        <taxon>Roseomonadaceae</taxon>
        <taxon>Siccirubricoccus</taxon>
    </lineage>
</organism>
<dbReference type="PANTHER" id="PTHR30250:SF26">
    <property type="entry name" value="PSMA PROTEIN"/>
    <property type="match status" value="1"/>
</dbReference>
<evidence type="ECO:0000256" key="3">
    <source>
        <dbReference type="ARBA" id="ARBA00022692"/>
    </source>
</evidence>
<dbReference type="Pfam" id="PF13440">
    <property type="entry name" value="Polysacc_synt_3"/>
    <property type="match status" value="1"/>
</dbReference>
<feature type="transmembrane region" description="Helical" evidence="6">
    <location>
        <begin position="145"/>
        <end position="165"/>
    </location>
</feature>
<name>A0A9X0UDD7_9PROT</name>
<comment type="caution">
    <text evidence="7">The sequence shown here is derived from an EMBL/GenBank/DDBJ whole genome shotgun (WGS) entry which is preliminary data.</text>
</comment>
<feature type="transmembrane region" description="Helical" evidence="6">
    <location>
        <begin position="78"/>
        <end position="98"/>
    </location>
</feature>
<feature type="transmembrane region" description="Helical" evidence="6">
    <location>
        <begin position="388"/>
        <end position="407"/>
    </location>
</feature>
<keyword evidence="2" id="KW-1003">Cell membrane</keyword>
<keyword evidence="8" id="KW-1185">Reference proteome</keyword>
<evidence type="ECO:0000256" key="1">
    <source>
        <dbReference type="ARBA" id="ARBA00004651"/>
    </source>
</evidence>
<evidence type="ECO:0000256" key="4">
    <source>
        <dbReference type="ARBA" id="ARBA00022989"/>
    </source>
</evidence>
<dbReference type="GO" id="GO:0005886">
    <property type="term" value="C:plasma membrane"/>
    <property type="evidence" value="ECO:0007669"/>
    <property type="project" value="UniProtKB-SubCell"/>
</dbReference>
<keyword evidence="3 6" id="KW-0812">Transmembrane</keyword>
<feature type="transmembrane region" description="Helical" evidence="6">
    <location>
        <begin position="44"/>
        <end position="66"/>
    </location>
</feature>
<proteinExistence type="predicted"/>
<evidence type="ECO:0000256" key="5">
    <source>
        <dbReference type="ARBA" id="ARBA00023136"/>
    </source>
</evidence>
<keyword evidence="5 6" id="KW-0472">Membrane</keyword>
<keyword evidence="4 6" id="KW-1133">Transmembrane helix</keyword>
<evidence type="ECO:0000256" key="2">
    <source>
        <dbReference type="ARBA" id="ARBA00022475"/>
    </source>
</evidence>